<name>A0A059D7F2_EUCGR</name>
<evidence type="ECO:0000256" key="1">
    <source>
        <dbReference type="SAM" id="MobiDB-lite"/>
    </source>
</evidence>
<accession>A0A059D7F2</accession>
<dbReference type="EMBL" id="KK198754">
    <property type="protein sequence ID" value="KCW86663.1"/>
    <property type="molecule type" value="Genomic_DNA"/>
</dbReference>
<gene>
    <name evidence="2" type="ORF">EUGRSUZ_B03291</name>
</gene>
<feature type="region of interest" description="Disordered" evidence="1">
    <location>
        <begin position="1"/>
        <end position="25"/>
    </location>
</feature>
<evidence type="ECO:0000313" key="2">
    <source>
        <dbReference type="EMBL" id="KCW86663.1"/>
    </source>
</evidence>
<organism evidence="2">
    <name type="scientific">Eucalyptus grandis</name>
    <name type="common">Flooded gum</name>
    <dbReference type="NCBI Taxonomy" id="71139"/>
    <lineage>
        <taxon>Eukaryota</taxon>
        <taxon>Viridiplantae</taxon>
        <taxon>Streptophyta</taxon>
        <taxon>Embryophyta</taxon>
        <taxon>Tracheophyta</taxon>
        <taxon>Spermatophyta</taxon>
        <taxon>Magnoliopsida</taxon>
        <taxon>eudicotyledons</taxon>
        <taxon>Gunneridae</taxon>
        <taxon>Pentapetalae</taxon>
        <taxon>rosids</taxon>
        <taxon>malvids</taxon>
        <taxon>Myrtales</taxon>
        <taxon>Myrtaceae</taxon>
        <taxon>Myrtoideae</taxon>
        <taxon>Eucalypteae</taxon>
        <taxon>Eucalyptus</taxon>
    </lineage>
</organism>
<proteinExistence type="predicted"/>
<feature type="compositionally biased region" description="Polar residues" evidence="1">
    <location>
        <begin position="60"/>
        <end position="69"/>
    </location>
</feature>
<feature type="compositionally biased region" description="Basic and acidic residues" evidence="1">
    <location>
        <begin position="1"/>
        <end position="11"/>
    </location>
</feature>
<reference evidence="2" key="1">
    <citation type="submission" date="2013-07" db="EMBL/GenBank/DDBJ databases">
        <title>The genome of Eucalyptus grandis.</title>
        <authorList>
            <person name="Schmutz J."/>
            <person name="Hayes R."/>
            <person name="Myburg A."/>
            <person name="Tuskan G."/>
            <person name="Grattapaglia D."/>
            <person name="Rokhsar D.S."/>
        </authorList>
    </citation>
    <scope>NUCLEOTIDE SEQUENCE</scope>
    <source>
        <tissue evidence="2">Leaf extractions</tissue>
    </source>
</reference>
<dbReference type="InParanoid" id="A0A059D7F2"/>
<feature type="region of interest" description="Disordered" evidence="1">
    <location>
        <begin position="60"/>
        <end position="83"/>
    </location>
</feature>
<dbReference type="AlphaFoldDB" id="A0A059D7F2"/>
<dbReference type="Gramene" id="KCW86663">
    <property type="protein sequence ID" value="KCW86663"/>
    <property type="gene ID" value="EUGRSUZ_B03291"/>
</dbReference>
<sequence length="83" mass="9148">MKNDRPKESRRIAAARLSSPSTGVDPRWLPISATHNLFSMEQVVDSNTCQYLAQTVQKHNEYRQGNNDSVGAGTRVSGSSIKT</sequence>
<protein>
    <submittedName>
        <fullName evidence="2">Uncharacterized protein</fullName>
    </submittedName>
</protein>